<dbReference type="Pfam" id="PF10932">
    <property type="entry name" value="DUF2783"/>
    <property type="match status" value="1"/>
</dbReference>
<dbReference type="OrthoDB" id="8420594at2"/>
<sequence length="71" mass="7452">MTLDTTPRIADPDGFFALLVEAHRGLSAEESRRLDARLVLILANQVGDMAALCAAIEAARAAGTKVSDAGR</sequence>
<accession>A0A317FJA8</accession>
<reference evidence="2" key="1">
    <citation type="submission" date="2018-05" db="EMBL/GenBank/DDBJ databases">
        <authorList>
            <person name="Du Z."/>
            <person name="Wang X."/>
        </authorList>
    </citation>
    <scope>NUCLEOTIDE SEQUENCE [LARGE SCALE GENOMIC DNA]</scope>
    <source>
        <strain evidence="2">CQN31</strain>
    </source>
</reference>
<comment type="caution">
    <text evidence="1">The sequence shown here is derived from an EMBL/GenBank/DDBJ whole genome shotgun (WGS) entry which is preliminary data.</text>
</comment>
<dbReference type="InterPro" id="IPR021233">
    <property type="entry name" value="DUF2783"/>
</dbReference>
<proteinExistence type="predicted"/>
<gene>
    <name evidence="1" type="ORF">DFH01_01640</name>
</gene>
<evidence type="ECO:0000313" key="2">
    <source>
        <dbReference type="Proteomes" id="UP000245765"/>
    </source>
</evidence>
<evidence type="ECO:0000313" key="1">
    <source>
        <dbReference type="EMBL" id="PWS38039.1"/>
    </source>
</evidence>
<dbReference type="EMBL" id="QGNA01000001">
    <property type="protein sequence ID" value="PWS38039.1"/>
    <property type="molecule type" value="Genomic_DNA"/>
</dbReference>
<dbReference type="RefSeq" id="WP_109868661.1">
    <property type="nucleotide sequence ID" value="NZ_QGNA01000001.1"/>
</dbReference>
<dbReference type="Proteomes" id="UP000245765">
    <property type="component" value="Unassembled WGS sequence"/>
</dbReference>
<organism evidence="1 2">
    <name type="scientific">Falsiroseomonas bella</name>
    <dbReference type="NCBI Taxonomy" id="2184016"/>
    <lineage>
        <taxon>Bacteria</taxon>
        <taxon>Pseudomonadati</taxon>
        <taxon>Pseudomonadota</taxon>
        <taxon>Alphaproteobacteria</taxon>
        <taxon>Acetobacterales</taxon>
        <taxon>Roseomonadaceae</taxon>
        <taxon>Falsiroseomonas</taxon>
    </lineage>
</organism>
<evidence type="ECO:0008006" key="3">
    <source>
        <dbReference type="Google" id="ProtNLM"/>
    </source>
</evidence>
<dbReference type="AlphaFoldDB" id="A0A317FJA8"/>
<keyword evidence="2" id="KW-1185">Reference proteome</keyword>
<protein>
    <recommendedName>
        <fullName evidence="3">DUF2783 domain-containing protein</fullName>
    </recommendedName>
</protein>
<name>A0A317FJA8_9PROT</name>